<dbReference type="AlphaFoldDB" id="A0A3S3SKA1"/>
<proteinExistence type="predicted"/>
<dbReference type="Proteomes" id="UP000287853">
    <property type="component" value="Unassembled WGS sequence"/>
</dbReference>
<evidence type="ECO:0000313" key="1">
    <source>
        <dbReference type="EMBL" id="RWX44598.1"/>
    </source>
</evidence>
<accession>A0A3S3SKA1</accession>
<dbReference type="Gene3D" id="1.20.120.330">
    <property type="entry name" value="Nucleotidyltransferases domain 2"/>
    <property type="match status" value="1"/>
</dbReference>
<dbReference type="InterPro" id="IPR010235">
    <property type="entry name" value="HepT"/>
</dbReference>
<comment type="caution">
    <text evidence="1">The sequence shown here is derived from an EMBL/GenBank/DDBJ whole genome shotgun (WGS) entry which is preliminary data.</text>
</comment>
<dbReference type="GO" id="GO:0016740">
    <property type="term" value="F:transferase activity"/>
    <property type="evidence" value="ECO:0007669"/>
    <property type="project" value="UniProtKB-KW"/>
</dbReference>
<keyword evidence="2" id="KW-1185">Reference proteome</keyword>
<name>A0A3S3SKA1_9BACT</name>
<sequence length="117" mass="13561">MELAWKTLKDYLESEGVVFDQITPRAVIRRAFEAGIIKQGEIWQNALDARNRMSRTCNFTIFDQVIADIQMVTYSPLKSCTIFCWLSASKYTQHRKNLNFPGLVPIVKTASRRDCRK</sequence>
<keyword evidence="1" id="KW-0808">Transferase</keyword>
<dbReference type="Pfam" id="PF08780">
    <property type="entry name" value="NTase_sub_bind"/>
    <property type="match status" value="1"/>
</dbReference>
<evidence type="ECO:0000313" key="2">
    <source>
        <dbReference type="Proteomes" id="UP000287853"/>
    </source>
</evidence>
<dbReference type="EMBL" id="MTKO01000092">
    <property type="protein sequence ID" value="RWX44598.1"/>
    <property type="molecule type" value="Genomic_DNA"/>
</dbReference>
<reference evidence="1 2" key="1">
    <citation type="submission" date="2017-01" db="EMBL/GenBank/DDBJ databases">
        <title>The cable genome- insights into the physiology and evolution of filamentous bacteria capable of sulfide oxidation via long distance electron transfer.</title>
        <authorList>
            <person name="Schreiber L."/>
            <person name="Bjerg J.T."/>
            <person name="Boggild A."/>
            <person name="Van De Vossenberg J."/>
            <person name="Meysman F."/>
            <person name="Nielsen L.P."/>
            <person name="Schramm A."/>
            <person name="Kjeldsen K.U."/>
        </authorList>
    </citation>
    <scope>NUCLEOTIDE SEQUENCE [LARGE SCALE GENOMIC DNA]</scope>
    <source>
        <strain evidence="1">MCF</strain>
    </source>
</reference>
<protein>
    <submittedName>
        <fullName evidence="1">Nucleotidyltransferase substrate binding protein, HI0074 family</fullName>
    </submittedName>
</protein>
<gene>
    <name evidence="1" type="ORF">H206_03558</name>
</gene>
<dbReference type="SUPFAM" id="SSF81593">
    <property type="entry name" value="Nucleotidyltransferase substrate binding subunit/domain"/>
    <property type="match status" value="1"/>
</dbReference>
<organism evidence="1 2">
    <name type="scientific">Candidatus Electrothrix aarhusensis</name>
    <dbReference type="NCBI Taxonomy" id="1859131"/>
    <lineage>
        <taxon>Bacteria</taxon>
        <taxon>Pseudomonadati</taxon>
        <taxon>Thermodesulfobacteriota</taxon>
        <taxon>Desulfobulbia</taxon>
        <taxon>Desulfobulbales</taxon>
        <taxon>Desulfobulbaceae</taxon>
        <taxon>Candidatus Electrothrix</taxon>
    </lineage>
</organism>